<evidence type="ECO:0008006" key="3">
    <source>
        <dbReference type="Google" id="ProtNLM"/>
    </source>
</evidence>
<dbReference type="Proteomes" id="UP001336020">
    <property type="component" value="Unassembled WGS sequence"/>
</dbReference>
<dbReference type="EMBL" id="JAUTXY010000001">
    <property type="protein sequence ID" value="MEE2056582.1"/>
    <property type="molecule type" value="Genomic_DNA"/>
</dbReference>
<evidence type="ECO:0000313" key="1">
    <source>
        <dbReference type="EMBL" id="MEE2056582.1"/>
    </source>
</evidence>
<name>A0ABU7L4W8_9NOCA</name>
<reference evidence="1 2" key="1">
    <citation type="submission" date="2023-07" db="EMBL/GenBank/DDBJ databases">
        <authorList>
            <person name="Girao M."/>
            <person name="Carvalho M.F."/>
        </authorList>
    </citation>
    <scope>NUCLEOTIDE SEQUENCE [LARGE SCALE GENOMIC DNA]</scope>
    <source>
        <strain evidence="1 2">YIM65754</strain>
    </source>
</reference>
<dbReference type="InterPro" id="IPR049975">
    <property type="entry name" value="SAV_915-like_dom"/>
</dbReference>
<dbReference type="RefSeq" id="WP_330131827.1">
    <property type="nucleotide sequence ID" value="NZ_JAUTXY010000001.1"/>
</dbReference>
<organism evidence="1 2">
    <name type="scientific">Rhodococcus artemisiae</name>
    <dbReference type="NCBI Taxonomy" id="714159"/>
    <lineage>
        <taxon>Bacteria</taxon>
        <taxon>Bacillati</taxon>
        <taxon>Actinomycetota</taxon>
        <taxon>Actinomycetes</taxon>
        <taxon>Mycobacteriales</taxon>
        <taxon>Nocardiaceae</taxon>
        <taxon>Rhodococcus</taxon>
    </lineage>
</organism>
<proteinExistence type="predicted"/>
<dbReference type="NCBIfam" id="NF042914">
    <property type="entry name" value="SAV915_dom"/>
    <property type="match status" value="1"/>
</dbReference>
<sequence>MTDAPPVLPPYLYLLCAQAVSDPADAVVDLRYLSDGRIALLAYTALDRPVSCCGDMQPWLVVPAQLLPRLREVYSWDVLVLDIEIPEHEHRGAYHNGNTPTPQATR</sequence>
<comment type="caution">
    <text evidence="1">The sequence shown here is derived from an EMBL/GenBank/DDBJ whole genome shotgun (WGS) entry which is preliminary data.</text>
</comment>
<evidence type="ECO:0000313" key="2">
    <source>
        <dbReference type="Proteomes" id="UP001336020"/>
    </source>
</evidence>
<accession>A0ABU7L4W8</accession>
<gene>
    <name evidence="1" type="ORF">Q7514_03440</name>
</gene>
<protein>
    <recommendedName>
        <fullName evidence="3">SseB protein N-terminal domain-containing protein</fullName>
    </recommendedName>
</protein>
<keyword evidence="2" id="KW-1185">Reference proteome</keyword>